<gene>
    <name evidence="3" type="ORF">HA237_00830</name>
    <name evidence="4" type="ORF">J4224_00195</name>
</gene>
<dbReference type="CDD" id="cd04301">
    <property type="entry name" value="NAT_SF"/>
    <property type="match status" value="1"/>
</dbReference>
<dbReference type="InterPro" id="IPR039840">
    <property type="entry name" value="NAA80"/>
</dbReference>
<evidence type="ECO:0000313" key="3">
    <source>
        <dbReference type="EMBL" id="HIH07894.1"/>
    </source>
</evidence>
<dbReference type="InterPro" id="IPR016181">
    <property type="entry name" value="Acyl_CoA_acyltransferase"/>
</dbReference>
<dbReference type="Proteomes" id="UP000683213">
    <property type="component" value="Unassembled WGS sequence"/>
</dbReference>
<name>A0A7J4IT31_9ARCH</name>
<accession>A0A7J4IT31</accession>
<dbReference type="PANTHER" id="PTHR13538:SF4">
    <property type="entry name" value="N-ALPHA-ACETYLTRANSFERASE 80"/>
    <property type="match status" value="1"/>
</dbReference>
<evidence type="ECO:0000259" key="2">
    <source>
        <dbReference type="PROSITE" id="PS51186"/>
    </source>
</evidence>
<keyword evidence="1" id="KW-0812">Transmembrane</keyword>
<dbReference type="GO" id="GO:0005737">
    <property type="term" value="C:cytoplasm"/>
    <property type="evidence" value="ECO:0007669"/>
    <property type="project" value="TreeGrafter"/>
</dbReference>
<dbReference type="Pfam" id="PF00583">
    <property type="entry name" value="Acetyltransf_1"/>
    <property type="match status" value="1"/>
</dbReference>
<evidence type="ECO:0000256" key="1">
    <source>
        <dbReference type="SAM" id="Phobius"/>
    </source>
</evidence>
<keyword evidence="3" id="KW-0808">Transferase</keyword>
<feature type="domain" description="N-acetyltransferase" evidence="2">
    <location>
        <begin position="1"/>
        <end position="145"/>
    </location>
</feature>
<feature type="transmembrane region" description="Helical" evidence="1">
    <location>
        <begin position="49"/>
        <end position="71"/>
    </location>
</feature>
<evidence type="ECO:0000313" key="5">
    <source>
        <dbReference type="Proteomes" id="UP000577419"/>
    </source>
</evidence>
<proteinExistence type="predicted"/>
<sequence length="145" mass="16607">MEIVRVGKGHVDAIAGLLKKEFLKPPYNETWILSKLIGRVEEVFHDNRLYCFVALEGSSVIGVILASTFVFRDGSRCFVEEFVVDSEKQNKGVGTKLLKRLEKECKKAKIKTIWLTANQKSNARNFYSKNGFIASDYRLMEKRID</sequence>
<dbReference type="SUPFAM" id="SSF55729">
    <property type="entry name" value="Acyl-CoA N-acyltransferases (Nat)"/>
    <property type="match status" value="1"/>
</dbReference>
<organism evidence="3 5">
    <name type="scientific">Candidatus Iainarchaeum sp</name>
    <dbReference type="NCBI Taxonomy" id="3101447"/>
    <lineage>
        <taxon>Archaea</taxon>
        <taxon>Candidatus Iainarchaeota</taxon>
        <taxon>Candidatus Iainarchaeia</taxon>
        <taxon>Candidatus Iainarchaeales</taxon>
        <taxon>Candidatus Iainarchaeaceae</taxon>
        <taxon>Candidatus Iainarchaeum</taxon>
    </lineage>
</organism>
<keyword evidence="1" id="KW-1133">Transmembrane helix</keyword>
<dbReference type="PANTHER" id="PTHR13538">
    <property type="entry name" value="N-ACETYLTRANSFERASE 6"/>
    <property type="match status" value="1"/>
</dbReference>
<dbReference type="GO" id="GO:0008080">
    <property type="term" value="F:N-acetyltransferase activity"/>
    <property type="evidence" value="ECO:0007669"/>
    <property type="project" value="InterPro"/>
</dbReference>
<dbReference type="EMBL" id="JAGVWF010000003">
    <property type="protein sequence ID" value="MBS3058831.1"/>
    <property type="molecule type" value="Genomic_DNA"/>
</dbReference>
<dbReference type="Gene3D" id="3.40.630.30">
    <property type="match status" value="1"/>
</dbReference>
<dbReference type="Proteomes" id="UP000577419">
    <property type="component" value="Unassembled WGS sequence"/>
</dbReference>
<dbReference type="AlphaFoldDB" id="A0A7J4IT31"/>
<evidence type="ECO:0000313" key="4">
    <source>
        <dbReference type="EMBL" id="MBS3058831.1"/>
    </source>
</evidence>
<dbReference type="EMBL" id="DUFG01000005">
    <property type="protein sequence ID" value="HIH07894.1"/>
    <property type="molecule type" value="Genomic_DNA"/>
</dbReference>
<dbReference type="PROSITE" id="PS51186">
    <property type="entry name" value="GNAT"/>
    <property type="match status" value="1"/>
</dbReference>
<dbReference type="GO" id="GO:1905502">
    <property type="term" value="F:acetyl-CoA binding"/>
    <property type="evidence" value="ECO:0007669"/>
    <property type="project" value="TreeGrafter"/>
</dbReference>
<protein>
    <submittedName>
        <fullName evidence="3">GNAT family N-acetyltransferase</fullName>
    </submittedName>
</protein>
<comment type="caution">
    <text evidence="3">The sequence shown here is derived from an EMBL/GenBank/DDBJ whole genome shotgun (WGS) entry which is preliminary data.</text>
</comment>
<reference evidence="4" key="2">
    <citation type="submission" date="2021-03" db="EMBL/GenBank/DDBJ databases">
        <authorList>
            <person name="Jaffe A."/>
        </authorList>
    </citation>
    <scope>NUCLEOTIDE SEQUENCE</scope>
    <source>
        <strain evidence="4">RIFCSPHIGHO2_01_FULL_GW2011_AR10_43_9</strain>
    </source>
</reference>
<reference evidence="4" key="3">
    <citation type="submission" date="2021-05" db="EMBL/GenBank/DDBJ databases">
        <title>Protein family content uncovers lineage relationships and bacterial pathway maintenance mechanisms in DPANN archaea.</title>
        <authorList>
            <person name="Castelle C.J."/>
            <person name="Meheust R."/>
            <person name="Jaffe A.L."/>
            <person name="Seitz K."/>
            <person name="Gong X."/>
            <person name="Baker B.J."/>
            <person name="Banfield J.F."/>
        </authorList>
    </citation>
    <scope>NUCLEOTIDE SEQUENCE</scope>
    <source>
        <strain evidence="4">RIFCSPHIGHO2_01_FULL_GW2011_AR10_43_9</strain>
    </source>
</reference>
<keyword evidence="1" id="KW-0472">Membrane</keyword>
<dbReference type="InterPro" id="IPR000182">
    <property type="entry name" value="GNAT_dom"/>
</dbReference>
<reference evidence="3" key="1">
    <citation type="journal article" date="2020" name="bioRxiv">
        <title>A rank-normalized archaeal taxonomy based on genome phylogeny resolves widespread incomplete and uneven classifications.</title>
        <authorList>
            <person name="Rinke C."/>
            <person name="Chuvochina M."/>
            <person name="Mussig A.J."/>
            <person name="Chaumeil P.-A."/>
            <person name="Waite D.W."/>
            <person name="Whitman W.B."/>
            <person name="Parks D.H."/>
            <person name="Hugenholtz P."/>
        </authorList>
    </citation>
    <scope>NUCLEOTIDE SEQUENCE</scope>
    <source>
        <strain evidence="3">UBA10011</strain>
    </source>
</reference>